<dbReference type="InterPro" id="IPR019999">
    <property type="entry name" value="Anth_synth_I-like"/>
</dbReference>
<dbReference type="InterPro" id="IPR015890">
    <property type="entry name" value="Chorismate_C"/>
</dbReference>
<evidence type="ECO:0000259" key="1">
    <source>
        <dbReference type="Pfam" id="PF00425"/>
    </source>
</evidence>
<dbReference type="OrthoDB" id="64220at2759"/>
<accession>A0A4U0VAZ5</accession>
<dbReference type="GO" id="GO:0008153">
    <property type="term" value="P:4-aminobenzoate biosynthetic process"/>
    <property type="evidence" value="ECO:0007669"/>
    <property type="project" value="TreeGrafter"/>
</dbReference>
<sequence length="131" mass="13808">MQVEEYSTLYQLVSVIEGNLHPSTPLTAALAVSLPPGSMTGAPKKRSCELLRSIEGVGEARGLYSGVLGYLDVGGGGDFAVVIRSAFRWGDEGIWRVGAGGAITALSEEVAEWEEMLGKRQSLVDVLLGSP</sequence>
<dbReference type="GO" id="GO:0046820">
    <property type="term" value="F:4-amino-4-deoxychorismate synthase activity"/>
    <property type="evidence" value="ECO:0007669"/>
    <property type="project" value="TreeGrafter"/>
</dbReference>
<feature type="domain" description="Chorismate-utilising enzyme C-terminal" evidence="1">
    <location>
        <begin position="1"/>
        <end position="119"/>
    </location>
</feature>
<dbReference type="EMBL" id="NAJP01000012">
    <property type="protein sequence ID" value="TKA45145.1"/>
    <property type="molecule type" value="Genomic_DNA"/>
</dbReference>
<dbReference type="AlphaFoldDB" id="A0A4U0VAZ5"/>
<dbReference type="Gene3D" id="3.60.120.10">
    <property type="entry name" value="Anthranilate synthase"/>
    <property type="match status" value="1"/>
</dbReference>
<name>A0A4U0VAZ5_9PEZI</name>
<dbReference type="STRING" id="329885.A0A4U0VAZ5"/>
<dbReference type="GO" id="GO:0000162">
    <property type="term" value="P:L-tryptophan biosynthetic process"/>
    <property type="evidence" value="ECO:0007669"/>
    <property type="project" value="TreeGrafter"/>
</dbReference>
<dbReference type="Pfam" id="PF00425">
    <property type="entry name" value="Chorismate_bind"/>
    <property type="match status" value="1"/>
</dbReference>
<reference evidence="2 3" key="1">
    <citation type="submission" date="2017-03" db="EMBL/GenBank/DDBJ databases">
        <title>Genomes of endolithic fungi from Antarctica.</title>
        <authorList>
            <person name="Coleine C."/>
            <person name="Masonjones S."/>
            <person name="Stajich J.E."/>
        </authorList>
    </citation>
    <scope>NUCLEOTIDE SEQUENCE [LARGE SCALE GENOMIC DNA]</scope>
    <source>
        <strain evidence="2 3">CCFEE 5311</strain>
    </source>
</reference>
<comment type="caution">
    <text evidence="2">The sequence shown here is derived from an EMBL/GenBank/DDBJ whole genome shotgun (WGS) entry which is preliminary data.</text>
</comment>
<dbReference type="PANTHER" id="PTHR11236:SF18">
    <property type="entry name" value="AMINODEOXYCHORISMATE SYNTHASE"/>
    <property type="match status" value="1"/>
</dbReference>
<gene>
    <name evidence="2" type="ORF">B0A54_04241</name>
</gene>
<organism evidence="2 3">
    <name type="scientific">Friedmanniomyces endolithicus</name>
    <dbReference type="NCBI Taxonomy" id="329885"/>
    <lineage>
        <taxon>Eukaryota</taxon>
        <taxon>Fungi</taxon>
        <taxon>Dikarya</taxon>
        <taxon>Ascomycota</taxon>
        <taxon>Pezizomycotina</taxon>
        <taxon>Dothideomycetes</taxon>
        <taxon>Dothideomycetidae</taxon>
        <taxon>Mycosphaerellales</taxon>
        <taxon>Teratosphaeriaceae</taxon>
        <taxon>Friedmanniomyces</taxon>
    </lineage>
</organism>
<dbReference type="PANTHER" id="PTHR11236">
    <property type="entry name" value="AMINOBENZOATE/ANTHRANILATE SYNTHASE"/>
    <property type="match status" value="1"/>
</dbReference>
<dbReference type="InterPro" id="IPR005801">
    <property type="entry name" value="ADC_synthase"/>
</dbReference>
<dbReference type="SUPFAM" id="SSF56322">
    <property type="entry name" value="ADC synthase"/>
    <property type="match status" value="1"/>
</dbReference>
<dbReference type="GO" id="GO:0005737">
    <property type="term" value="C:cytoplasm"/>
    <property type="evidence" value="ECO:0007669"/>
    <property type="project" value="TreeGrafter"/>
</dbReference>
<protein>
    <recommendedName>
        <fullName evidence="1">Chorismate-utilising enzyme C-terminal domain-containing protein</fullName>
    </recommendedName>
</protein>
<dbReference type="Proteomes" id="UP000310066">
    <property type="component" value="Unassembled WGS sequence"/>
</dbReference>
<evidence type="ECO:0000313" key="3">
    <source>
        <dbReference type="Proteomes" id="UP000310066"/>
    </source>
</evidence>
<proteinExistence type="predicted"/>
<evidence type="ECO:0000313" key="2">
    <source>
        <dbReference type="EMBL" id="TKA45145.1"/>
    </source>
</evidence>